<keyword evidence="10" id="KW-1185">Reference proteome</keyword>
<dbReference type="Gene3D" id="1.10.10.10">
    <property type="entry name" value="Winged helix-like DNA-binding domain superfamily/Winged helix DNA-binding domain"/>
    <property type="match status" value="1"/>
</dbReference>
<keyword evidence="3" id="KW-0611">Plant defense</keyword>
<dbReference type="InterPro" id="IPR055414">
    <property type="entry name" value="LRR_R13L4/SHOC2-like"/>
</dbReference>
<gene>
    <name evidence="9" type="ORF">KK1_033832</name>
</gene>
<evidence type="ECO:0000259" key="7">
    <source>
        <dbReference type="Pfam" id="PF23559"/>
    </source>
</evidence>
<keyword evidence="1" id="KW-0677">Repeat</keyword>
<feature type="domain" description="Disease resistance R13L4/SHOC-2-like LRR" evidence="8">
    <location>
        <begin position="571"/>
        <end position="793"/>
    </location>
</feature>
<sequence length="838" mass="95400">MPVVETLGGALLSSILQVAFDRLASRQVFDYFGGRKLDEKLLRKLNMMLLSIDALADDAEQKQVRDPRVRAWLGAVKDVIFEAEDLLDEIDYELTKCKLEAESQTSGSQVCNLDMEIESRMKQVLDDLEFYASQKGYLGLKEVSGGGVGVELGLGSKVFQKLPSTSLVVESVIYGRDDDKEIIFDWLTSGANNHNQLSILSIVGMGGVGKTTLAQHVYNDPMIEDKFDIKAWVCVSDDFDVLMVTRSILEAITDSVDNSRGLEMVHQRLKEKLIGKRFLLVLDDVWNEKRERWEAVQTPLKYGAPGSRILVTTRTMKVASTMRSNKELHLQRLQDDHCWKVFAKHAFQDDNPQLNGELKEISIKIVEKCKGLPLALKTIGSLLYTKSSVSEWESVLTSEIWDLEDSEIIPALLLSYHHLPSHLKRCFAYCALFPKDYEFDKVHLILLWMAENFLQCSQQSMNPKEIGEQYFNDLYSRSFFQQSSGYGTCFVMHDLLNDLAKYVCGDIYFRLGVDKAKSIPKTTRHFSFVINHLHYFDGFENSYDAKRLRTFMPITEGMDPFYPWHCKMPIHELFSKFKFLRVLSLCGCSELTHVPDSIGDLKHLVSLDLSRTNIKKLPNSTCLLYNLQILKLNQCRYLEELPSNLHKLTNLRLYAAWLESFRIKRLENLKSLPKRMDILLPFLKELLIKDCPRVELLSNEGLPSNLKEMNLSNCSKLVASLKGTLGANTSLQALSIGEVDVESFPEEGLIPLSLTSLNIYSCPDLRKLDYKGLCHLSSLEELILVYCPNLQCLPKEGLPKSISTLKIWGCPLLQQRCQKQGGEDWEKIANIKNVMFGD</sequence>
<dbReference type="Gramene" id="C.cajan_35835.t">
    <property type="protein sequence ID" value="C.cajan_35835.t"/>
    <property type="gene ID" value="C.cajan_35835"/>
</dbReference>
<dbReference type="Gene3D" id="3.80.10.10">
    <property type="entry name" value="Ribonuclease Inhibitor"/>
    <property type="match status" value="2"/>
</dbReference>
<accession>A0A151RQ62</accession>
<evidence type="ECO:0000256" key="2">
    <source>
        <dbReference type="ARBA" id="ARBA00022741"/>
    </source>
</evidence>
<dbReference type="Gene3D" id="1.10.8.430">
    <property type="entry name" value="Helical domain of apoptotic protease-activating factors"/>
    <property type="match status" value="1"/>
</dbReference>
<dbReference type="GO" id="GO:0051707">
    <property type="term" value="P:response to other organism"/>
    <property type="evidence" value="ECO:0007669"/>
    <property type="project" value="UniProtKB-ARBA"/>
</dbReference>
<dbReference type="Pfam" id="PF23598">
    <property type="entry name" value="LRR_14"/>
    <property type="match status" value="1"/>
</dbReference>
<dbReference type="InterPro" id="IPR001611">
    <property type="entry name" value="Leu-rich_rpt"/>
</dbReference>
<reference evidence="9" key="1">
    <citation type="journal article" date="2012" name="Nat. Biotechnol.">
        <title>Draft genome sequence of pigeonpea (Cajanus cajan), an orphan legume crop of resource-poor farmers.</title>
        <authorList>
            <person name="Varshney R.K."/>
            <person name="Chen W."/>
            <person name="Li Y."/>
            <person name="Bharti A.K."/>
            <person name="Saxena R.K."/>
            <person name="Schlueter J.A."/>
            <person name="Donoghue M.T."/>
            <person name="Azam S."/>
            <person name="Fan G."/>
            <person name="Whaley A.M."/>
            <person name="Farmer A.D."/>
            <person name="Sheridan J."/>
            <person name="Iwata A."/>
            <person name="Tuteja R."/>
            <person name="Penmetsa R.V."/>
            <person name="Wu W."/>
            <person name="Upadhyaya H.D."/>
            <person name="Yang S.P."/>
            <person name="Shah T."/>
            <person name="Saxena K.B."/>
            <person name="Michael T."/>
            <person name="McCombie W.R."/>
            <person name="Yang B."/>
            <person name="Zhang G."/>
            <person name="Yang H."/>
            <person name="Wang J."/>
            <person name="Spillane C."/>
            <person name="Cook D.R."/>
            <person name="May G.D."/>
            <person name="Xu X."/>
            <person name="Jackson S.A."/>
        </authorList>
    </citation>
    <scope>NUCLEOTIDE SEQUENCE [LARGE SCALE GENOMIC DNA]</scope>
</reference>
<dbReference type="Pfam" id="PF18052">
    <property type="entry name" value="Rx_N"/>
    <property type="match status" value="1"/>
</dbReference>
<dbReference type="Pfam" id="PF00931">
    <property type="entry name" value="NB-ARC"/>
    <property type="match status" value="1"/>
</dbReference>
<organism evidence="9 10">
    <name type="scientific">Cajanus cajan</name>
    <name type="common">Pigeon pea</name>
    <name type="synonym">Cajanus indicus</name>
    <dbReference type="NCBI Taxonomy" id="3821"/>
    <lineage>
        <taxon>Eukaryota</taxon>
        <taxon>Viridiplantae</taxon>
        <taxon>Streptophyta</taxon>
        <taxon>Embryophyta</taxon>
        <taxon>Tracheophyta</taxon>
        <taxon>Spermatophyta</taxon>
        <taxon>Magnoliopsida</taxon>
        <taxon>eudicotyledons</taxon>
        <taxon>Gunneridae</taxon>
        <taxon>Pentapetalae</taxon>
        <taxon>rosids</taxon>
        <taxon>fabids</taxon>
        <taxon>Fabales</taxon>
        <taxon>Fabaceae</taxon>
        <taxon>Papilionoideae</taxon>
        <taxon>50 kb inversion clade</taxon>
        <taxon>NPAAA clade</taxon>
        <taxon>indigoferoid/millettioid clade</taxon>
        <taxon>Phaseoleae</taxon>
        <taxon>Cajanus</taxon>
    </lineage>
</organism>
<dbReference type="InterPro" id="IPR042197">
    <property type="entry name" value="Apaf_helical"/>
</dbReference>
<proteinExistence type="predicted"/>
<protein>
    <submittedName>
        <fullName evidence="9">Disease resistance RPP13-like protein 1</fullName>
    </submittedName>
</protein>
<name>A0A151RQ62_CAJCA</name>
<dbReference type="InterPro" id="IPR032675">
    <property type="entry name" value="LRR_dom_sf"/>
</dbReference>
<dbReference type="FunFam" id="1.10.10.10:FF:000322">
    <property type="entry name" value="Probable disease resistance protein At1g63360"/>
    <property type="match status" value="1"/>
</dbReference>
<dbReference type="PANTHER" id="PTHR36766:SF51">
    <property type="entry name" value="DISEASE RESISTANCE RPP13-LIKE PROTEIN 1"/>
    <property type="match status" value="1"/>
</dbReference>
<evidence type="ECO:0000313" key="9">
    <source>
        <dbReference type="EMBL" id="KYP44673.1"/>
    </source>
</evidence>
<dbReference type="InterPro" id="IPR027417">
    <property type="entry name" value="P-loop_NTPase"/>
</dbReference>
<dbReference type="SUPFAM" id="SSF52540">
    <property type="entry name" value="P-loop containing nucleoside triphosphate hydrolases"/>
    <property type="match status" value="1"/>
</dbReference>
<dbReference type="EMBL" id="KQ483618">
    <property type="protein sequence ID" value="KYP44673.1"/>
    <property type="molecule type" value="Genomic_DNA"/>
</dbReference>
<dbReference type="InterPro" id="IPR002182">
    <property type="entry name" value="NB-ARC"/>
</dbReference>
<evidence type="ECO:0000256" key="1">
    <source>
        <dbReference type="ARBA" id="ARBA00022737"/>
    </source>
</evidence>
<dbReference type="SUPFAM" id="SSF52058">
    <property type="entry name" value="L domain-like"/>
    <property type="match status" value="1"/>
</dbReference>
<feature type="domain" description="Disease resistance protein winged helix" evidence="7">
    <location>
        <begin position="432"/>
        <end position="500"/>
    </location>
</feature>
<evidence type="ECO:0000259" key="8">
    <source>
        <dbReference type="Pfam" id="PF23598"/>
    </source>
</evidence>
<dbReference type="InterPro" id="IPR036388">
    <property type="entry name" value="WH-like_DNA-bd_sf"/>
</dbReference>
<dbReference type="GO" id="GO:0005524">
    <property type="term" value="F:ATP binding"/>
    <property type="evidence" value="ECO:0007669"/>
    <property type="project" value="UniProtKB-KW"/>
</dbReference>
<dbReference type="AlphaFoldDB" id="A0A151RQ62"/>
<dbReference type="GO" id="GO:0043531">
    <property type="term" value="F:ADP binding"/>
    <property type="evidence" value="ECO:0007669"/>
    <property type="project" value="InterPro"/>
</dbReference>
<evidence type="ECO:0000256" key="4">
    <source>
        <dbReference type="ARBA" id="ARBA00022840"/>
    </source>
</evidence>
<dbReference type="PRINTS" id="PR00364">
    <property type="entry name" value="DISEASERSIST"/>
</dbReference>
<dbReference type="PANTHER" id="PTHR36766">
    <property type="entry name" value="PLANT BROAD-SPECTRUM MILDEW RESISTANCE PROTEIN RPW8"/>
    <property type="match status" value="1"/>
</dbReference>
<dbReference type="Proteomes" id="UP000075243">
    <property type="component" value="Unassembled WGS sequence"/>
</dbReference>
<keyword evidence="4" id="KW-0067">ATP-binding</keyword>
<dbReference type="InterPro" id="IPR058922">
    <property type="entry name" value="WHD_DRP"/>
</dbReference>
<evidence type="ECO:0000256" key="3">
    <source>
        <dbReference type="ARBA" id="ARBA00022821"/>
    </source>
</evidence>
<feature type="domain" description="Disease resistance N-terminal" evidence="6">
    <location>
        <begin position="12"/>
        <end position="103"/>
    </location>
</feature>
<dbReference type="Gene3D" id="3.40.50.300">
    <property type="entry name" value="P-loop containing nucleotide triphosphate hydrolases"/>
    <property type="match status" value="1"/>
</dbReference>
<dbReference type="InterPro" id="IPR041118">
    <property type="entry name" value="Rx_N"/>
</dbReference>
<keyword evidence="2" id="KW-0547">Nucleotide-binding</keyword>
<dbReference type="FunFam" id="3.40.50.300:FF:001091">
    <property type="entry name" value="Probable disease resistance protein At1g61300"/>
    <property type="match status" value="1"/>
</dbReference>
<dbReference type="Pfam" id="PF23559">
    <property type="entry name" value="WHD_DRP"/>
    <property type="match status" value="1"/>
</dbReference>
<dbReference type="OMA" id="WKVFAKH"/>
<feature type="domain" description="NB-ARC" evidence="5">
    <location>
        <begin position="178"/>
        <end position="350"/>
    </location>
</feature>
<evidence type="ECO:0000259" key="6">
    <source>
        <dbReference type="Pfam" id="PF18052"/>
    </source>
</evidence>
<dbReference type="PROSITE" id="PS51450">
    <property type="entry name" value="LRR"/>
    <property type="match status" value="1"/>
</dbReference>
<evidence type="ECO:0000313" key="10">
    <source>
        <dbReference type="Proteomes" id="UP000075243"/>
    </source>
</evidence>
<evidence type="ECO:0000259" key="5">
    <source>
        <dbReference type="Pfam" id="PF00931"/>
    </source>
</evidence>
<dbReference type="Gene3D" id="1.20.5.4130">
    <property type="match status" value="1"/>
</dbReference>
<dbReference type="GO" id="GO:0006952">
    <property type="term" value="P:defense response"/>
    <property type="evidence" value="ECO:0007669"/>
    <property type="project" value="UniProtKB-KW"/>
</dbReference>